<dbReference type="PANTHER" id="PTHR43394:SF1">
    <property type="entry name" value="ATP-BINDING CASSETTE SUB-FAMILY B MEMBER 10, MITOCHONDRIAL"/>
    <property type="match status" value="1"/>
</dbReference>
<evidence type="ECO:0000256" key="8">
    <source>
        <dbReference type="SAM" id="Phobius"/>
    </source>
</evidence>
<organism evidence="11 12">
    <name type="scientific">Glycomyces tritici</name>
    <dbReference type="NCBI Taxonomy" id="2665176"/>
    <lineage>
        <taxon>Bacteria</taxon>
        <taxon>Bacillati</taxon>
        <taxon>Actinomycetota</taxon>
        <taxon>Actinomycetes</taxon>
        <taxon>Glycomycetales</taxon>
        <taxon>Glycomycetaceae</taxon>
        <taxon>Glycomyces</taxon>
    </lineage>
</organism>
<evidence type="ECO:0000259" key="9">
    <source>
        <dbReference type="PROSITE" id="PS50893"/>
    </source>
</evidence>
<dbReference type="InterPro" id="IPR039421">
    <property type="entry name" value="Type_1_exporter"/>
</dbReference>
<dbReference type="Pfam" id="PF00005">
    <property type="entry name" value="ABC_tran"/>
    <property type="match status" value="1"/>
</dbReference>
<comment type="subcellular location">
    <subcellularLocation>
        <location evidence="1">Cell membrane</location>
        <topology evidence="1">Multi-pass membrane protein</topology>
    </subcellularLocation>
</comment>
<dbReference type="InterPro" id="IPR017871">
    <property type="entry name" value="ABC_transporter-like_CS"/>
</dbReference>
<dbReference type="SUPFAM" id="SSF52540">
    <property type="entry name" value="P-loop containing nucleoside triphosphate hydrolases"/>
    <property type="match status" value="1"/>
</dbReference>
<dbReference type="InterPro" id="IPR011527">
    <property type="entry name" value="ABC1_TM_dom"/>
</dbReference>
<dbReference type="Gene3D" id="1.20.1560.10">
    <property type="entry name" value="ABC transporter type 1, transmembrane domain"/>
    <property type="match status" value="1"/>
</dbReference>
<accession>A0ABT7YVT4</accession>
<proteinExistence type="predicted"/>
<dbReference type="PROSITE" id="PS50929">
    <property type="entry name" value="ABC_TM1F"/>
    <property type="match status" value="1"/>
</dbReference>
<evidence type="ECO:0000313" key="11">
    <source>
        <dbReference type="EMBL" id="MDN3242755.1"/>
    </source>
</evidence>
<dbReference type="Gene3D" id="3.40.50.300">
    <property type="entry name" value="P-loop containing nucleotide triphosphate hydrolases"/>
    <property type="match status" value="1"/>
</dbReference>
<dbReference type="GO" id="GO:0005524">
    <property type="term" value="F:ATP binding"/>
    <property type="evidence" value="ECO:0007669"/>
    <property type="project" value="UniProtKB-KW"/>
</dbReference>
<dbReference type="SMART" id="SM00382">
    <property type="entry name" value="AAA"/>
    <property type="match status" value="1"/>
</dbReference>
<reference evidence="11" key="1">
    <citation type="submission" date="2023-06" db="EMBL/GenBank/DDBJ databases">
        <title>Gycomyces niveus sp.nov., a novel actinomycete isolated from soil in Shouguang.</title>
        <authorList>
            <person name="Yang X."/>
            <person name="Zhao J."/>
        </authorList>
    </citation>
    <scope>NUCLEOTIDE SEQUENCE</scope>
    <source>
        <strain evidence="11">NEAU C2</strain>
    </source>
</reference>
<sequence length="598" mass="60843">MTAPALAFGTVVRRSRRTLPLLGASALAGTLSLLALPLALANAIDSAVAGRGAQTWTWIAAALILLGVACDLVDAFTETTCTADAAAWLRRGLVRRMLGIPHRIREFDTGDLVARTSAGAADAAQAGPGVIGGLAAALPPVGALGMLLWLDWTLALAFAIGLALVAMVLRLFAKETAAAAMAYQRAQGTMAARLTEAIGGRRTIAAAGTVDTETERVLSDLPELAEHGKASWRALSAAGARAAVAGPLATVGVLAVAGILVGHGRMSAGEVLAAGQYAMLGAGLGSLTGVLGVLARAKAAVARLGEVHAVPVLEYGDRTLPQGTRTNGEQPAREGEDTGSAGAARTDRSAKAASVPSQGLPAGPGAPHSTHGLLELRAVTVEGPTGPLLEDVTFTVPGGAVAAVVGASGSGKSVLAAVASRLRDPDRGEVRLDGVPLHHLSSEALRDAVGTASERPALAGATLADAMGPGRPREAVTAAAAAVGADGFAERLPDRYDTPLDQVPMSGGEAQRIGLARAWRAERLLVLDDATAALDAVSELRIAEALAASGRTRLVVTHQVRVAAQADMVVWLEAGAVRAAGPHRTLWADPDYREVFYQ</sequence>
<dbReference type="Pfam" id="PF00664">
    <property type="entry name" value="ABC_membrane"/>
    <property type="match status" value="1"/>
</dbReference>
<feature type="domain" description="ABC transporter" evidence="9">
    <location>
        <begin position="374"/>
        <end position="597"/>
    </location>
</feature>
<dbReference type="PROSITE" id="PS50893">
    <property type="entry name" value="ABC_TRANSPORTER_2"/>
    <property type="match status" value="1"/>
</dbReference>
<protein>
    <submittedName>
        <fullName evidence="11">ABC transporter ATP-binding protein</fullName>
    </submittedName>
</protein>
<dbReference type="RefSeq" id="WP_289959439.1">
    <property type="nucleotide sequence ID" value="NZ_JAUEMJ010000009.1"/>
</dbReference>
<keyword evidence="6 8" id="KW-0472">Membrane</keyword>
<name>A0ABT7YVT4_9ACTN</name>
<evidence type="ECO:0000259" key="10">
    <source>
        <dbReference type="PROSITE" id="PS50929"/>
    </source>
</evidence>
<feature type="domain" description="ABC transmembrane type-1" evidence="10">
    <location>
        <begin position="21"/>
        <end position="296"/>
    </location>
</feature>
<dbReference type="InterPro" id="IPR036640">
    <property type="entry name" value="ABC1_TM_sf"/>
</dbReference>
<keyword evidence="2 8" id="KW-0812">Transmembrane</keyword>
<feature type="transmembrane region" description="Helical" evidence="8">
    <location>
        <begin position="155"/>
        <end position="173"/>
    </location>
</feature>
<dbReference type="InterPro" id="IPR027417">
    <property type="entry name" value="P-loop_NTPase"/>
</dbReference>
<evidence type="ECO:0000313" key="12">
    <source>
        <dbReference type="Proteomes" id="UP001171902"/>
    </source>
</evidence>
<feature type="transmembrane region" description="Helical" evidence="8">
    <location>
        <begin position="274"/>
        <end position="295"/>
    </location>
</feature>
<evidence type="ECO:0000256" key="2">
    <source>
        <dbReference type="ARBA" id="ARBA00022692"/>
    </source>
</evidence>
<dbReference type="Proteomes" id="UP001171902">
    <property type="component" value="Unassembled WGS sequence"/>
</dbReference>
<evidence type="ECO:0000256" key="6">
    <source>
        <dbReference type="ARBA" id="ARBA00023136"/>
    </source>
</evidence>
<evidence type="ECO:0000256" key="7">
    <source>
        <dbReference type="SAM" id="MobiDB-lite"/>
    </source>
</evidence>
<dbReference type="EMBL" id="JAUEMJ010000009">
    <property type="protein sequence ID" value="MDN3242755.1"/>
    <property type="molecule type" value="Genomic_DNA"/>
</dbReference>
<feature type="transmembrane region" description="Helical" evidence="8">
    <location>
        <begin position="130"/>
        <end position="149"/>
    </location>
</feature>
<evidence type="ECO:0000256" key="4">
    <source>
        <dbReference type="ARBA" id="ARBA00022840"/>
    </source>
</evidence>
<dbReference type="SUPFAM" id="SSF90123">
    <property type="entry name" value="ABC transporter transmembrane region"/>
    <property type="match status" value="1"/>
</dbReference>
<evidence type="ECO:0000256" key="3">
    <source>
        <dbReference type="ARBA" id="ARBA00022741"/>
    </source>
</evidence>
<dbReference type="PANTHER" id="PTHR43394">
    <property type="entry name" value="ATP-DEPENDENT PERMEASE MDL1, MITOCHONDRIAL"/>
    <property type="match status" value="1"/>
</dbReference>
<feature type="transmembrane region" description="Helical" evidence="8">
    <location>
        <begin position="242"/>
        <end position="262"/>
    </location>
</feature>
<evidence type="ECO:0000256" key="5">
    <source>
        <dbReference type="ARBA" id="ARBA00022989"/>
    </source>
</evidence>
<gene>
    <name evidence="11" type="ORF">QWI33_23730</name>
</gene>
<feature type="region of interest" description="Disordered" evidence="7">
    <location>
        <begin position="318"/>
        <end position="370"/>
    </location>
</feature>
<dbReference type="CDD" id="cd07346">
    <property type="entry name" value="ABC_6TM_exporters"/>
    <property type="match status" value="1"/>
</dbReference>
<keyword evidence="5 8" id="KW-1133">Transmembrane helix</keyword>
<comment type="caution">
    <text evidence="11">The sequence shown here is derived from an EMBL/GenBank/DDBJ whole genome shotgun (WGS) entry which is preliminary data.</text>
</comment>
<keyword evidence="12" id="KW-1185">Reference proteome</keyword>
<feature type="transmembrane region" description="Helical" evidence="8">
    <location>
        <begin position="53"/>
        <end position="73"/>
    </location>
</feature>
<keyword evidence="3" id="KW-0547">Nucleotide-binding</keyword>
<dbReference type="InterPro" id="IPR003593">
    <property type="entry name" value="AAA+_ATPase"/>
</dbReference>
<dbReference type="PROSITE" id="PS00211">
    <property type="entry name" value="ABC_TRANSPORTER_1"/>
    <property type="match status" value="1"/>
</dbReference>
<evidence type="ECO:0000256" key="1">
    <source>
        <dbReference type="ARBA" id="ARBA00004651"/>
    </source>
</evidence>
<dbReference type="InterPro" id="IPR003439">
    <property type="entry name" value="ABC_transporter-like_ATP-bd"/>
</dbReference>
<keyword evidence="4 11" id="KW-0067">ATP-binding</keyword>